<evidence type="ECO:0008006" key="6">
    <source>
        <dbReference type="Google" id="ProtNLM"/>
    </source>
</evidence>
<dbReference type="GO" id="GO:0016829">
    <property type="term" value="F:lyase activity"/>
    <property type="evidence" value="ECO:0007669"/>
    <property type="project" value="UniProtKB-KW"/>
</dbReference>
<evidence type="ECO:0000313" key="4">
    <source>
        <dbReference type="EMBL" id="PRR81917.1"/>
    </source>
</evidence>
<dbReference type="InterPro" id="IPR003773">
    <property type="entry name" value="Menaquinone_biosynth"/>
</dbReference>
<dbReference type="RefSeq" id="WP_106060087.1">
    <property type="nucleotide sequence ID" value="NZ_PVXQ01000022.1"/>
</dbReference>
<dbReference type="AlphaFoldDB" id="A0A2T0BDM3"/>
<comment type="caution">
    <text evidence="4">The sequence shown here is derived from an EMBL/GenBank/DDBJ whole genome shotgun (WGS) entry which is preliminary data.</text>
</comment>
<gene>
    <name evidence="4" type="ORF">CLVI_21250</name>
</gene>
<keyword evidence="2" id="KW-0474">Menaquinone biosynthesis</keyword>
<dbReference type="UniPathway" id="UPA00079"/>
<dbReference type="OrthoDB" id="9814375at2"/>
<dbReference type="GO" id="GO:0009234">
    <property type="term" value="P:menaquinone biosynthetic process"/>
    <property type="evidence" value="ECO:0007669"/>
    <property type="project" value="UniProtKB-UniPathway"/>
</dbReference>
<dbReference type="Gene3D" id="3.40.190.10">
    <property type="entry name" value="Periplasmic binding protein-like II"/>
    <property type="match status" value="2"/>
</dbReference>
<evidence type="ECO:0000256" key="3">
    <source>
        <dbReference type="ARBA" id="ARBA00023239"/>
    </source>
</evidence>
<organism evidence="4 5">
    <name type="scientific">Clostridium vincentii</name>
    <dbReference type="NCBI Taxonomy" id="52704"/>
    <lineage>
        <taxon>Bacteria</taxon>
        <taxon>Bacillati</taxon>
        <taxon>Bacillota</taxon>
        <taxon>Clostridia</taxon>
        <taxon>Eubacteriales</taxon>
        <taxon>Clostridiaceae</taxon>
        <taxon>Clostridium</taxon>
    </lineage>
</organism>
<dbReference type="PROSITE" id="PS51257">
    <property type="entry name" value="PROKAR_LIPOPROTEIN"/>
    <property type="match status" value="1"/>
</dbReference>
<reference evidence="4 5" key="1">
    <citation type="submission" date="2018-03" db="EMBL/GenBank/DDBJ databases">
        <title>Genome sequence of Clostridium vincentii DSM 10228.</title>
        <authorList>
            <person name="Poehlein A."/>
            <person name="Daniel R."/>
        </authorList>
    </citation>
    <scope>NUCLEOTIDE SEQUENCE [LARGE SCALE GENOMIC DNA]</scope>
    <source>
        <strain evidence="4 5">DSM 10228</strain>
    </source>
</reference>
<evidence type="ECO:0000256" key="2">
    <source>
        <dbReference type="ARBA" id="ARBA00022428"/>
    </source>
</evidence>
<evidence type="ECO:0000313" key="5">
    <source>
        <dbReference type="Proteomes" id="UP000239471"/>
    </source>
</evidence>
<dbReference type="Pfam" id="PF02621">
    <property type="entry name" value="VitK2_biosynth"/>
    <property type="match status" value="1"/>
</dbReference>
<dbReference type="PANTHER" id="PTHR30024:SF46">
    <property type="entry name" value="ABC TRANSPORTER, SUBSTRATE-BINDING LIPOPROTEIN"/>
    <property type="match status" value="1"/>
</dbReference>
<protein>
    <recommendedName>
        <fullName evidence="6">NMT1/THI5 like protein</fullName>
    </recommendedName>
</protein>
<accession>A0A2T0BDM3</accession>
<proteinExistence type="predicted"/>
<comment type="pathway">
    <text evidence="1">Quinol/quinone metabolism; menaquinone biosynthesis.</text>
</comment>
<sequence length="325" mass="36003">MNKKFAIILSVVLALGILTGCQTKEESVVTKDIQFISPDGLPSMASAKIMKEDPEIAKNYNVNYSIEKSSENIVAQVLKAEVDIAIVPSNIAATQYNKDSGYQIAGTIGWGSFYLVSTEGEKTLDQLKGQEIYNIGKGLTPDLVTRAIFKDMGFDPDNDFNFSYVDGVAELAPLILAGKTKYAIVPEPALSQVLSKNPDLKVIMNLNEEWKKTNDSEYGFPQSTVIIKKDLIENDSKFVDKFLTQLEESCDFANESKEEMATYSEELGVSASKSIIPTAIQKANINFVRIKDCYVEYETYFNKLNDLDPKSIGGKVPDEGVFMEK</sequence>
<keyword evidence="5" id="KW-1185">Reference proteome</keyword>
<name>A0A2T0BDM3_9CLOT</name>
<dbReference type="InterPro" id="IPR027024">
    <property type="entry name" value="UCP027386_ABC_sbc_TM0202"/>
</dbReference>
<evidence type="ECO:0000256" key="1">
    <source>
        <dbReference type="ARBA" id="ARBA00004863"/>
    </source>
</evidence>
<dbReference type="EMBL" id="PVXQ01000022">
    <property type="protein sequence ID" value="PRR81917.1"/>
    <property type="molecule type" value="Genomic_DNA"/>
</dbReference>
<dbReference type="PIRSF" id="PIRSF027386">
    <property type="entry name" value="UCP027386_ABC_sbc_TM0202"/>
    <property type="match status" value="1"/>
</dbReference>
<dbReference type="PANTHER" id="PTHR30024">
    <property type="entry name" value="ALIPHATIC SULFONATES-BINDING PROTEIN-RELATED"/>
    <property type="match status" value="1"/>
</dbReference>
<dbReference type="Proteomes" id="UP000239471">
    <property type="component" value="Unassembled WGS sequence"/>
</dbReference>
<keyword evidence="3" id="KW-0456">Lyase</keyword>
<dbReference type="SUPFAM" id="SSF53850">
    <property type="entry name" value="Periplasmic binding protein-like II"/>
    <property type="match status" value="1"/>
</dbReference>